<gene>
    <name evidence="2" type="ORF">ATO67_19810</name>
</gene>
<dbReference type="AlphaFoldDB" id="A0A135P764"/>
<dbReference type="STRING" id="2052828.ATO67_19810"/>
<comment type="caution">
    <text evidence="2">The sequence shown here is derived from an EMBL/GenBank/DDBJ whole genome shotgun (WGS) entry which is preliminary data.</text>
</comment>
<dbReference type="Proteomes" id="UP000070498">
    <property type="component" value="Unassembled WGS sequence"/>
</dbReference>
<proteinExistence type="predicted"/>
<feature type="compositionally biased region" description="Polar residues" evidence="1">
    <location>
        <begin position="7"/>
        <end position="17"/>
    </location>
</feature>
<sequence length="68" mass="8128">MMGRKQLINSGRSSQPYHSELERHQSTLNITDWIIFFSETILDAQRVTLERIDFFIQKAKFYDRFDAS</sequence>
<evidence type="ECO:0000313" key="3">
    <source>
        <dbReference type="Proteomes" id="UP000070498"/>
    </source>
</evidence>
<organism evidence="2 3">
    <name type="scientific">Agrobacterium bohemicum</name>
    <dbReference type="NCBI Taxonomy" id="2052828"/>
    <lineage>
        <taxon>Bacteria</taxon>
        <taxon>Pseudomonadati</taxon>
        <taxon>Pseudomonadota</taxon>
        <taxon>Alphaproteobacteria</taxon>
        <taxon>Hyphomicrobiales</taxon>
        <taxon>Rhizobiaceae</taxon>
        <taxon>Rhizobium/Agrobacterium group</taxon>
        <taxon>Agrobacterium</taxon>
    </lineage>
</organism>
<evidence type="ECO:0000256" key="1">
    <source>
        <dbReference type="SAM" id="MobiDB-lite"/>
    </source>
</evidence>
<keyword evidence="3" id="KW-1185">Reference proteome</keyword>
<feature type="region of interest" description="Disordered" evidence="1">
    <location>
        <begin position="1"/>
        <end position="20"/>
    </location>
</feature>
<protein>
    <submittedName>
        <fullName evidence="2">Uncharacterized protein</fullName>
    </submittedName>
</protein>
<name>A0A135P764_9HYPH</name>
<accession>A0A135P764</accession>
<dbReference type="EMBL" id="LNUW01000007">
    <property type="protein sequence ID" value="KXG87260.1"/>
    <property type="molecule type" value="Genomic_DNA"/>
</dbReference>
<reference evidence="2 3" key="1">
    <citation type="submission" date="2015-11" db="EMBL/GenBank/DDBJ databases">
        <title>Draft genome sequence of Agrobacterium sp. R89-1.</title>
        <authorList>
            <person name="Zahradnik J."/>
            <person name="Kyslikova E."/>
            <person name="Palyzova A."/>
            <person name="Kyslik P."/>
        </authorList>
    </citation>
    <scope>NUCLEOTIDE SEQUENCE [LARGE SCALE GENOMIC DNA]</scope>
    <source>
        <strain evidence="2 3">R89-1</strain>
    </source>
</reference>
<evidence type="ECO:0000313" key="2">
    <source>
        <dbReference type="EMBL" id="KXG87260.1"/>
    </source>
</evidence>